<reference evidence="3" key="1">
    <citation type="journal article" date="2010" name="Stand. Genomic Sci.">
        <title>Complete genome sequence of 'Thermobaculum terrenum' type strain (YNP1).</title>
        <authorList>
            <person name="Kiss H."/>
            <person name="Cleland D."/>
            <person name="Lapidus A."/>
            <person name="Lucas S."/>
            <person name="Glavina Del Rio T."/>
            <person name="Nolan M."/>
            <person name="Tice H."/>
            <person name="Han C."/>
            <person name="Goodwin L."/>
            <person name="Pitluck S."/>
            <person name="Liolios K."/>
            <person name="Ivanova N."/>
            <person name="Mavromatis K."/>
            <person name="Ovchinnikova G."/>
            <person name="Pati A."/>
            <person name="Chen A."/>
            <person name="Palaniappan K."/>
            <person name="Land M."/>
            <person name="Hauser L."/>
            <person name="Chang Y."/>
            <person name="Jeffries C."/>
            <person name="Lu M."/>
            <person name="Brettin T."/>
            <person name="Detter J."/>
            <person name="Goker M."/>
            <person name="Tindall B."/>
            <person name="Beck B."/>
            <person name="McDermott T."/>
            <person name="Woyke T."/>
            <person name="Bristow J."/>
            <person name="Eisen J."/>
            <person name="Markowitz V."/>
            <person name="Hugenholtz P."/>
            <person name="Kyrpides N."/>
            <person name="Klenk H."/>
            <person name="Cheng J."/>
        </authorList>
    </citation>
    <scope>NUCLEOTIDE SEQUENCE [LARGE SCALE GENOMIC DNA]</scope>
    <source>
        <strain evidence="3">ATCC BAA-798 / YNP1</strain>
    </source>
</reference>
<dbReference type="eggNOG" id="COG1066">
    <property type="taxonomic scope" value="Bacteria"/>
</dbReference>
<dbReference type="HOGENOM" id="CLU_402199_0_0_0"/>
<dbReference type="KEGG" id="ttr:Tter_0925"/>
<accession>D1CFY6</accession>
<dbReference type="Proteomes" id="UP000000323">
    <property type="component" value="Chromosome 1"/>
</dbReference>
<feature type="region of interest" description="Disordered" evidence="1">
    <location>
        <begin position="652"/>
        <end position="674"/>
    </location>
</feature>
<dbReference type="Gene3D" id="3.40.50.300">
    <property type="entry name" value="P-loop containing nucleotide triphosphate hydrolases"/>
    <property type="match status" value="1"/>
</dbReference>
<dbReference type="InterPro" id="IPR027417">
    <property type="entry name" value="P-loop_NTPase"/>
</dbReference>
<gene>
    <name evidence="2" type="ordered locus">Tter_0925</name>
</gene>
<proteinExistence type="predicted"/>
<dbReference type="SUPFAM" id="SSF52540">
    <property type="entry name" value="P-loop containing nucleoside triphosphate hydrolases"/>
    <property type="match status" value="1"/>
</dbReference>
<evidence type="ECO:0000313" key="2">
    <source>
        <dbReference type="EMBL" id="ACZ41842.1"/>
    </source>
</evidence>
<keyword evidence="2" id="KW-0378">Hydrolase</keyword>
<keyword evidence="2" id="KW-0645">Protease</keyword>
<dbReference type="GO" id="GO:0006508">
    <property type="term" value="P:proteolysis"/>
    <property type="evidence" value="ECO:0007669"/>
    <property type="project" value="UniProtKB-KW"/>
</dbReference>
<organism evidence="2 3">
    <name type="scientific">Thermobaculum terrenum (strain ATCC BAA-798 / CCMEE 7001 / YNP1)</name>
    <dbReference type="NCBI Taxonomy" id="525904"/>
    <lineage>
        <taxon>Bacteria</taxon>
        <taxon>Bacillati</taxon>
        <taxon>Chloroflexota</taxon>
        <taxon>Chloroflexia</taxon>
        <taxon>Candidatus Thermobaculales</taxon>
        <taxon>Candidatus Thermobaculaceae</taxon>
        <taxon>Thermobaculum</taxon>
    </lineage>
</organism>
<protein>
    <submittedName>
        <fullName evidence="2">ATP-dependent serine protease-like protein</fullName>
    </submittedName>
</protein>
<keyword evidence="3" id="KW-1185">Reference proteome</keyword>
<dbReference type="STRING" id="525904.Tter_0925"/>
<dbReference type="RefSeq" id="WP_012874877.1">
    <property type="nucleotide sequence ID" value="NC_013525.1"/>
</dbReference>
<feature type="compositionally biased region" description="Polar residues" evidence="1">
    <location>
        <begin position="656"/>
        <end position="671"/>
    </location>
</feature>
<evidence type="ECO:0000313" key="3">
    <source>
        <dbReference type="Proteomes" id="UP000000323"/>
    </source>
</evidence>
<name>D1CFY6_THET1</name>
<dbReference type="Pfam" id="PF13481">
    <property type="entry name" value="AAA_25"/>
    <property type="match status" value="1"/>
</dbReference>
<dbReference type="GO" id="GO:0008233">
    <property type="term" value="F:peptidase activity"/>
    <property type="evidence" value="ECO:0007669"/>
    <property type="project" value="UniProtKB-KW"/>
</dbReference>
<dbReference type="AlphaFoldDB" id="D1CFY6"/>
<dbReference type="OrthoDB" id="8905164at2"/>
<evidence type="ECO:0000256" key="1">
    <source>
        <dbReference type="SAM" id="MobiDB-lite"/>
    </source>
</evidence>
<sequence>MVLHDANDVYTQIIASLQCGTPRCPCHRGGNVHCPSHEDANPSLSVKLEGDKVLLCCHAGCSQEQVIAALKERGLWYSPKPGSNGFKPQAKRYLVRLAATGEAVGYQVRLDTATGKRIWWEQAAGVKGLPEGVSPEDLALWGVERLDKHPGATVILLEGIAKAEAIQEQLDPEEFVALGGYGASTLPGEASLRPLVGRSVIVVPDADESGLRWAQQVLVRLWQLGANPEQLKIVLGYDIADFKRSLPELIRRKAKPVSVEQLESWGGLKPTTNNIDVSVVGFPDIEPKPTTNNYSRPLVGSWLLSGPQLLEAAKEQSSIEYLPLLGEEGFVVRGWSHLLAGYPRVGKTELLLGLVAERTQAGDKILYLTEEPQSIWAVRAARLRDKLDWSNFTLGLALGVDPAQLLEAVKTSDADLVIVDSIRNLLRPRDETDNSELARLINPWIVACREAGRTLILVHHTRKGGGDHGEGIAGGHALLGAVDIALELTYDKVESRRVLTSYARVIPGRQLAYELSPEGDLRALGSPAAVELRQLQARIQEVLDEAGDWLTTREVRAALGEPQPSDEQVRQALLGLARAGQIERDPDLSTEARGKVVRWRSGQVPTTNNKNTYVVGSWKCSGSSQSEPAEQLEWDPPLDDPEQFEAYLDGIFGPSSRRQTSQSPETSQGQTCYVIDPDEIRQKVDEIEEELRRLGL</sequence>
<dbReference type="EMBL" id="CP001825">
    <property type="protein sequence ID" value="ACZ41842.1"/>
    <property type="molecule type" value="Genomic_DNA"/>
</dbReference>